<reference evidence="3 4" key="1">
    <citation type="journal article" date="2017" name="Front. Microbiol.">
        <title>Labilibaculum manganireducens gen. nov., sp. nov. and Labilibaculum filiforme sp. nov., Novel Bacteroidetes Isolated from Subsurface Sediments of the Baltic Sea.</title>
        <authorList>
            <person name="Vandieken V."/>
            <person name="Marshall I.P."/>
            <person name="Niemann H."/>
            <person name="Engelen B."/>
            <person name="Cypionka H."/>
        </authorList>
    </citation>
    <scope>NUCLEOTIDE SEQUENCE [LARGE SCALE GENOMIC DNA]</scope>
    <source>
        <strain evidence="3 4">59.16B</strain>
    </source>
</reference>
<dbReference type="PANTHER" id="PTHR11373:SF32">
    <property type="entry name" value="DEOXYGUANOSINETRIPHOSPHATE TRIPHOSPHOHYDROLASE"/>
    <property type="match status" value="1"/>
</dbReference>
<dbReference type="Gene3D" id="1.10.3550.10">
    <property type="entry name" value="eoxyguanosinetriphosphate triphosphohydrolase domain-like"/>
    <property type="match status" value="1"/>
</dbReference>
<dbReference type="SMART" id="SM00471">
    <property type="entry name" value="HDc"/>
    <property type="match status" value="1"/>
</dbReference>
<protein>
    <submittedName>
        <fullName evidence="3">Deoxyguanosinetriphosphate triphosphohydrolase</fullName>
    </submittedName>
</protein>
<dbReference type="Pfam" id="PF01966">
    <property type="entry name" value="HD"/>
    <property type="match status" value="1"/>
</dbReference>
<dbReference type="PANTHER" id="PTHR11373">
    <property type="entry name" value="DEOXYNUCLEOSIDE TRIPHOSPHATE TRIPHOSPHOHYDROLASE"/>
    <property type="match status" value="1"/>
</dbReference>
<dbReference type="GO" id="GO:0008832">
    <property type="term" value="F:dGTPase activity"/>
    <property type="evidence" value="ECO:0007669"/>
    <property type="project" value="TreeGrafter"/>
</dbReference>
<evidence type="ECO:0000259" key="2">
    <source>
        <dbReference type="PROSITE" id="PS51831"/>
    </source>
</evidence>
<dbReference type="InterPro" id="IPR023293">
    <property type="entry name" value="dGTP_triP_hydro_central_sf"/>
</dbReference>
<dbReference type="Proteomes" id="UP000233535">
    <property type="component" value="Unassembled WGS sequence"/>
</dbReference>
<keyword evidence="1 3" id="KW-0378">Hydrolase</keyword>
<dbReference type="InterPro" id="IPR006674">
    <property type="entry name" value="HD_domain"/>
</dbReference>
<dbReference type="RefSeq" id="WP_101261844.1">
    <property type="nucleotide sequence ID" value="NZ_MVDD01000008.1"/>
</dbReference>
<dbReference type="Gene3D" id="1.10.3210.10">
    <property type="entry name" value="Hypothetical protein af1432"/>
    <property type="match status" value="1"/>
</dbReference>
<organism evidence="3 4">
    <name type="scientific">Labilibaculum filiforme</name>
    <dbReference type="NCBI Taxonomy" id="1940526"/>
    <lineage>
        <taxon>Bacteria</taxon>
        <taxon>Pseudomonadati</taxon>
        <taxon>Bacteroidota</taxon>
        <taxon>Bacteroidia</taxon>
        <taxon>Marinilabiliales</taxon>
        <taxon>Marinifilaceae</taxon>
        <taxon>Labilibaculum</taxon>
    </lineage>
</organism>
<dbReference type="InterPro" id="IPR026875">
    <property type="entry name" value="PHydrolase_assoc_dom"/>
</dbReference>
<evidence type="ECO:0000313" key="3">
    <source>
        <dbReference type="EMBL" id="PKQ62602.1"/>
    </source>
</evidence>
<evidence type="ECO:0000313" key="4">
    <source>
        <dbReference type="Proteomes" id="UP000233535"/>
    </source>
</evidence>
<dbReference type="InterPro" id="IPR006261">
    <property type="entry name" value="dGTPase"/>
</dbReference>
<dbReference type="AlphaFoldDB" id="A0A2N3HX24"/>
<dbReference type="SUPFAM" id="SSF109604">
    <property type="entry name" value="HD-domain/PDEase-like"/>
    <property type="match status" value="1"/>
</dbReference>
<dbReference type="OrthoDB" id="9803619at2"/>
<dbReference type="Pfam" id="PF13286">
    <property type="entry name" value="HD_assoc"/>
    <property type="match status" value="1"/>
</dbReference>
<sequence>MNWNSLLSAKRFGQEDQFSSVQQKDVRSQFQRDYDRLIFSSPFRRLQNKTQVFPLPGSIFVHNRLTHSLEVSSVGRSLGNALADKLIQLDSTTDSILIKEIGSIVAGACLAHDLGNPPFGHSGEKALSHFFSDGKGKKLQDRFTQKEWCDLTNFEGNANAFRLLTHAFYGRRKGGFALTYSSIAAIVKYPWESDKIEIVKKRKYGFFQAEKEDYQKIAKELGIPELSSGIFARFPLVYLVEAADDICYQIMDIEDAHKLMILSTEETKTLLLSFYHPDKDKNSLRRIAETCKEVTDINEQIAYIRAGVIGKLISECVNVFVDRYELIMAGTFTSTLIKEINETSLSAYKKCSKVAVSRIYRHRSVVEIELAGYKILGTLLDEFVSAVLEPENFYSKNLLSLIPEQYHANCGSDYEKIMAILDFISGMTDVFALDLYRTIKGIELPGIN</sequence>
<proteinExistence type="predicted"/>
<dbReference type="PROSITE" id="PS51831">
    <property type="entry name" value="HD"/>
    <property type="match status" value="1"/>
</dbReference>
<keyword evidence="4" id="KW-1185">Reference proteome</keyword>
<gene>
    <name evidence="3" type="ORF">BZG02_12180</name>
</gene>
<dbReference type="NCBIfam" id="NF002205">
    <property type="entry name" value="PRK01096.1"/>
    <property type="match status" value="1"/>
</dbReference>
<dbReference type="InterPro" id="IPR027432">
    <property type="entry name" value="dGTP_triphosphohydrolase_C"/>
</dbReference>
<feature type="domain" description="HD" evidence="2">
    <location>
        <begin position="64"/>
        <end position="249"/>
    </location>
</feature>
<dbReference type="EMBL" id="MVDD01000008">
    <property type="protein sequence ID" value="PKQ62602.1"/>
    <property type="molecule type" value="Genomic_DNA"/>
</dbReference>
<dbReference type="Gene3D" id="1.10.3410.10">
    <property type="entry name" value="putative deoxyguanosinetriphosphate triphosphohydrolase like domain"/>
    <property type="match status" value="1"/>
</dbReference>
<accession>A0A2N3HX24</accession>
<dbReference type="NCBIfam" id="TIGR01353">
    <property type="entry name" value="dGTP_triPase"/>
    <property type="match status" value="1"/>
</dbReference>
<evidence type="ECO:0000256" key="1">
    <source>
        <dbReference type="ARBA" id="ARBA00022801"/>
    </source>
</evidence>
<comment type="caution">
    <text evidence="3">The sequence shown here is derived from an EMBL/GenBank/DDBJ whole genome shotgun (WGS) entry which is preliminary data.</text>
</comment>
<dbReference type="InterPro" id="IPR003607">
    <property type="entry name" value="HD/PDEase_dom"/>
</dbReference>
<dbReference type="InterPro" id="IPR050135">
    <property type="entry name" value="dGTPase-like"/>
</dbReference>
<name>A0A2N3HX24_9BACT</name>
<dbReference type="GO" id="GO:0006203">
    <property type="term" value="P:dGTP catabolic process"/>
    <property type="evidence" value="ECO:0007669"/>
    <property type="project" value="TreeGrafter"/>
</dbReference>